<dbReference type="EMBL" id="WJNG01000001">
    <property type="protein sequence ID" value="MRH41131.1"/>
    <property type="molecule type" value="Genomic_DNA"/>
</dbReference>
<evidence type="ECO:0000313" key="7">
    <source>
        <dbReference type="Proteomes" id="UP000799092"/>
    </source>
</evidence>
<evidence type="ECO:0000256" key="2">
    <source>
        <dbReference type="ARBA" id="ARBA00024446"/>
    </source>
</evidence>
<reference evidence="6" key="1">
    <citation type="submission" date="2019-11" db="EMBL/GenBank/DDBJ databases">
        <authorList>
            <person name="Li J."/>
        </authorList>
    </citation>
    <scope>NUCLEOTIDE SEQUENCE</scope>
    <source>
        <strain evidence="6">B6B</strain>
    </source>
</reference>
<dbReference type="InterPro" id="IPR044872">
    <property type="entry name" value="CcmK/CsoS1_BMC"/>
</dbReference>
<gene>
    <name evidence="6" type="ORF">GH741_00395</name>
</gene>
<dbReference type="InterPro" id="IPR050575">
    <property type="entry name" value="BMC_shell"/>
</dbReference>
<dbReference type="Gene3D" id="3.30.70.1710">
    <property type="match status" value="1"/>
</dbReference>
<keyword evidence="2" id="KW-1283">Bacterial microcompartment</keyword>
<dbReference type="RefSeq" id="WP_153734801.1">
    <property type="nucleotide sequence ID" value="NZ_WJNG01000001.1"/>
</dbReference>
<evidence type="ECO:0000256" key="3">
    <source>
        <dbReference type="PROSITE-ProRule" id="PRU01278"/>
    </source>
</evidence>
<comment type="caution">
    <text evidence="6">The sequence shown here is derived from an EMBL/GenBank/DDBJ whole genome shotgun (WGS) entry which is preliminary data.</text>
</comment>
<feature type="domain" description="BMC" evidence="4">
    <location>
        <begin position="5"/>
        <end position="89"/>
    </location>
</feature>
<dbReference type="PROSITE" id="PS51930">
    <property type="entry name" value="BMC_2"/>
    <property type="match status" value="1"/>
</dbReference>
<evidence type="ECO:0000259" key="4">
    <source>
        <dbReference type="PROSITE" id="PS51930"/>
    </source>
</evidence>
<evidence type="ECO:0000256" key="1">
    <source>
        <dbReference type="ARBA" id="ARBA00024322"/>
    </source>
</evidence>
<feature type="domain" description="BMC circularly permuted" evidence="5">
    <location>
        <begin position="1"/>
        <end position="75"/>
    </location>
</feature>
<evidence type="ECO:0000313" key="6">
    <source>
        <dbReference type="EMBL" id="MRH41131.1"/>
    </source>
</evidence>
<comment type="similarity">
    <text evidence="3">Belongs to the bacterial microcompartments protein family.</text>
</comment>
<name>A0A6A8DBJ3_9BACI</name>
<protein>
    <submittedName>
        <fullName evidence="6">BMC domain-containing protein</fullName>
    </submittedName>
</protein>
<dbReference type="InterPro" id="IPR037233">
    <property type="entry name" value="CcmK-like_sf"/>
</dbReference>
<accession>A0A6A8DBJ3</accession>
<dbReference type="PANTHER" id="PTHR33941:SF11">
    <property type="entry name" value="BACTERIAL MICROCOMPARTMENT SHELL PROTEIN PDUJ"/>
    <property type="match status" value="1"/>
</dbReference>
<keyword evidence="7" id="KW-1185">Reference proteome</keyword>
<dbReference type="SUPFAM" id="SSF143414">
    <property type="entry name" value="CcmK-like"/>
    <property type="match status" value="1"/>
</dbReference>
<dbReference type="PANTHER" id="PTHR33941">
    <property type="entry name" value="PROPANEDIOL UTILIZATION PROTEIN PDUA"/>
    <property type="match status" value="1"/>
</dbReference>
<sequence length="153" mass="16358">MSKEALGMIETLGFPALIAAADAATKAANVKIINYQKADAGIVTVYLTGDVASVKAAVDAGAEQARTMGQLLSSHVIPRPQQDVAKLINKLERTSNKSDKLVDNQKEPASMLVSELRSYVKGLTGFPLSSSEINKAKKATLLRMLDETNVKRS</sequence>
<dbReference type="Proteomes" id="UP000799092">
    <property type="component" value="Unassembled WGS sequence"/>
</dbReference>
<dbReference type="InterPro" id="IPR000249">
    <property type="entry name" value="BMC_dom"/>
</dbReference>
<dbReference type="SMART" id="SM00877">
    <property type="entry name" value="BMC"/>
    <property type="match status" value="1"/>
</dbReference>
<evidence type="ECO:0000259" key="5">
    <source>
        <dbReference type="PROSITE" id="PS51931"/>
    </source>
</evidence>
<dbReference type="GO" id="GO:0031469">
    <property type="term" value="C:bacterial microcompartment"/>
    <property type="evidence" value="ECO:0007669"/>
    <property type="project" value="UniProtKB-SubCell"/>
</dbReference>
<dbReference type="OrthoDB" id="2878498at2"/>
<dbReference type="InterPro" id="IPR044870">
    <property type="entry name" value="BMC_CP"/>
</dbReference>
<proteinExistence type="inferred from homology"/>
<dbReference type="PROSITE" id="PS51931">
    <property type="entry name" value="BMC_CP"/>
    <property type="match status" value="1"/>
</dbReference>
<dbReference type="Pfam" id="PF00936">
    <property type="entry name" value="BMC"/>
    <property type="match status" value="1"/>
</dbReference>
<dbReference type="AlphaFoldDB" id="A0A6A8DBJ3"/>
<comment type="subcellular location">
    <subcellularLocation>
        <location evidence="1">Bacterial microcompartment</location>
    </subcellularLocation>
</comment>
<organism evidence="6 7">
    <name type="scientific">Aquibacillus halophilus</name>
    <dbReference type="NCBI Taxonomy" id="930132"/>
    <lineage>
        <taxon>Bacteria</taxon>
        <taxon>Bacillati</taxon>
        <taxon>Bacillota</taxon>
        <taxon>Bacilli</taxon>
        <taxon>Bacillales</taxon>
        <taxon>Bacillaceae</taxon>
        <taxon>Aquibacillus</taxon>
    </lineage>
</organism>
<dbReference type="CDD" id="cd07045">
    <property type="entry name" value="BMC_CcmK_like"/>
    <property type="match status" value="1"/>
</dbReference>